<keyword evidence="1" id="KW-1133">Transmembrane helix</keyword>
<accession>A0A7X9HSH8</accession>
<gene>
    <name evidence="2" type="ORF">GYA37_02360</name>
</gene>
<keyword evidence="1" id="KW-0472">Membrane</keyword>
<organism evidence="2 3">
    <name type="scientific">candidate division WWE3 bacterium</name>
    <dbReference type="NCBI Taxonomy" id="2053526"/>
    <lineage>
        <taxon>Bacteria</taxon>
        <taxon>Katanobacteria</taxon>
    </lineage>
</organism>
<protein>
    <submittedName>
        <fullName evidence="2">Uncharacterized protein</fullName>
    </submittedName>
</protein>
<sequence length="180" mass="19968">MISKYEKYIKSFSFVLLLLVMFKYSLASTLQLQKIGALDLGGKTYPEWWYTGTNPVLYGVSVADSKVDIKIGENSYSTTSNDSGAWSYPTVLDKGDYKITISQGVETLSFTLHLGQNVPENVGSTNAESTQSATNVPTTGFNQYVALSFGFGVILLATYFYFSTDSKKKSVFENRMIKED</sequence>
<proteinExistence type="predicted"/>
<reference evidence="2 3" key="1">
    <citation type="journal article" date="2020" name="Biotechnol. Biofuels">
        <title>New insights from the biogas microbiome by comprehensive genome-resolved metagenomics of nearly 1600 species originating from multiple anaerobic digesters.</title>
        <authorList>
            <person name="Campanaro S."/>
            <person name="Treu L."/>
            <person name="Rodriguez-R L.M."/>
            <person name="Kovalovszki A."/>
            <person name="Ziels R.M."/>
            <person name="Maus I."/>
            <person name="Zhu X."/>
            <person name="Kougias P.G."/>
            <person name="Basile A."/>
            <person name="Luo G."/>
            <person name="Schluter A."/>
            <person name="Konstantinidis K.T."/>
            <person name="Angelidaki I."/>
        </authorList>
    </citation>
    <scope>NUCLEOTIDE SEQUENCE [LARGE SCALE GENOMIC DNA]</scope>
    <source>
        <strain evidence="2">AS27yjCOA_202</strain>
    </source>
</reference>
<dbReference type="AlphaFoldDB" id="A0A7X9HSH8"/>
<evidence type="ECO:0000313" key="2">
    <source>
        <dbReference type="EMBL" id="NMB91668.1"/>
    </source>
</evidence>
<dbReference type="Proteomes" id="UP000590542">
    <property type="component" value="Unassembled WGS sequence"/>
</dbReference>
<evidence type="ECO:0000256" key="1">
    <source>
        <dbReference type="SAM" id="Phobius"/>
    </source>
</evidence>
<name>A0A7X9HSH8_UNCKA</name>
<evidence type="ECO:0000313" key="3">
    <source>
        <dbReference type="Proteomes" id="UP000590542"/>
    </source>
</evidence>
<comment type="caution">
    <text evidence="2">The sequence shown here is derived from an EMBL/GenBank/DDBJ whole genome shotgun (WGS) entry which is preliminary data.</text>
</comment>
<dbReference type="EMBL" id="JAAZNV010000007">
    <property type="protein sequence ID" value="NMB91668.1"/>
    <property type="molecule type" value="Genomic_DNA"/>
</dbReference>
<keyword evidence="1" id="KW-0812">Transmembrane</keyword>
<feature type="transmembrane region" description="Helical" evidence="1">
    <location>
        <begin position="144"/>
        <end position="162"/>
    </location>
</feature>